<gene>
    <name evidence="1" type="ORF">T03_13613</name>
</gene>
<dbReference type="Proteomes" id="UP000054653">
    <property type="component" value="Unassembled WGS sequence"/>
</dbReference>
<dbReference type="EMBL" id="JYDI01000031">
    <property type="protein sequence ID" value="KRY57418.1"/>
    <property type="molecule type" value="Genomic_DNA"/>
</dbReference>
<reference evidence="1 2" key="1">
    <citation type="submission" date="2015-01" db="EMBL/GenBank/DDBJ databases">
        <title>Evolution of Trichinella species and genotypes.</title>
        <authorList>
            <person name="Korhonen P.K."/>
            <person name="Edoardo P."/>
            <person name="Giuseppe L.R."/>
            <person name="Gasser R.B."/>
        </authorList>
    </citation>
    <scope>NUCLEOTIDE SEQUENCE [LARGE SCALE GENOMIC DNA]</scope>
    <source>
        <strain evidence="1">ISS120</strain>
    </source>
</reference>
<protein>
    <submittedName>
        <fullName evidence="1">Uncharacterized protein</fullName>
    </submittedName>
</protein>
<organism evidence="1 2">
    <name type="scientific">Trichinella britovi</name>
    <name type="common">Parasitic roundworm</name>
    <dbReference type="NCBI Taxonomy" id="45882"/>
    <lineage>
        <taxon>Eukaryota</taxon>
        <taxon>Metazoa</taxon>
        <taxon>Ecdysozoa</taxon>
        <taxon>Nematoda</taxon>
        <taxon>Enoplea</taxon>
        <taxon>Dorylaimia</taxon>
        <taxon>Trichinellida</taxon>
        <taxon>Trichinellidae</taxon>
        <taxon>Trichinella</taxon>
    </lineage>
</organism>
<name>A0A0V1D7K1_TRIBR</name>
<evidence type="ECO:0000313" key="1">
    <source>
        <dbReference type="EMBL" id="KRY57418.1"/>
    </source>
</evidence>
<dbReference type="AlphaFoldDB" id="A0A0V1D7K1"/>
<accession>A0A0V1D7K1</accession>
<proteinExistence type="predicted"/>
<sequence length="65" mass="7530">MALIGKHFSFIVHTAKELDLFLWSVNLTNRNGRSSKSKRLPWAKITDPETDSIKTIFQDVQEKKI</sequence>
<evidence type="ECO:0000313" key="2">
    <source>
        <dbReference type="Proteomes" id="UP000054653"/>
    </source>
</evidence>
<comment type="caution">
    <text evidence="1">The sequence shown here is derived from an EMBL/GenBank/DDBJ whole genome shotgun (WGS) entry which is preliminary data.</text>
</comment>
<keyword evidence="2" id="KW-1185">Reference proteome</keyword>